<keyword evidence="4" id="KW-1185">Reference proteome</keyword>
<dbReference type="AlphaFoldDB" id="A0A562LY25"/>
<evidence type="ECO:0000256" key="2">
    <source>
        <dbReference type="SAM" id="Phobius"/>
    </source>
</evidence>
<feature type="coiled-coil region" evidence="1">
    <location>
        <begin position="242"/>
        <end position="295"/>
    </location>
</feature>
<reference evidence="3 4" key="1">
    <citation type="journal article" date="2015" name="Stand. Genomic Sci.">
        <title>Genomic Encyclopedia of Bacterial and Archaeal Type Strains, Phase III: the genomes of soil and plant-associated and newly described type strains.</title>
        <authorList>
            <person name="Whitman W.B."/>
            <person name="Woyke T."/>
            <person name="Klenk H.P."/>
            <person name="Zhou Y."/>
            <person name="Lilburn T.G."/>
            <person name="Beck B.J."/>
            <person name="De Vos P."/>
            <person name="Vandamme P."/>
            <person name="Eisen J.A."/>
            <person name="Garrity G."/>
            <person name="Hugenholtz P."/>
            <person name="Kyrpides N.C."/>
        </authorList>
    </citation>
    <scope>NUCLEOTIDE SEQUENCE [LARGE SCALE GENOMIC DNA]</scope>
    <source>
        <strain evidence="3 4">CGMCC 1.10136</strain>
    </source>
</reference>
<evidence type="ECO:0000313" key="3">
    <source>
        <dbReference type="EMBL" id="TWI12472.1"/>
    </source>
</evidence>
<dbReference type="EMBL" id="VLKP01000003">
    <property type="protein sequence ID" value="TWI12472.1"/>
    <property type="molecule type" value="Genomic_DNA"/>
</dbReference>
<dbReference type="InterPro" id="IPR050445">
    <property type="entry name" value="Bact_polysacc_biosynth/exp"/>
</dbReference>
<evidence type="ECO:0000313" key="4">
    <source>
        <dbReference type="Proteomes" id="UP000316471"/>
    </source>
</evidence>
<dbReference type="OrthoDB" id="9795292at2"/>
<name>A0A562LY25_9GAMM</name>
<dbReference type="PANTHER" id="PTHR32309:SF13">
    <property type="entry name" value="FERRIC ENTEROBACTIN TRANSPORT PROTEIN FEPE"/>
    <property type="match status" value="1"/>
</dbReference>
<keyword evidence="2" id="KW-0812">Transmembrane</keyword>
<keyword evidence="1" id="KW-0175">Coiled coil</keyword>
<gene>
    <name evidence="3" type="ORF">IP93_00813</name>
</gene>
<accession>A0A562LY25</accession>
<dbReference type="Proteomes" id="UP000316471">
    <property type="component" value="Unassembled WGS sequence"/>
</dbReference>
<dbReference type="GO" id="GO:0005886">
    <property type="term" value="C:plasma membrane"/>
    <property type="evidence" value="ECO:0007669"/>
    <property type="project" value="TreeGrafter"/>
</dbReference>
<dbReference type="GO" id="GO:0004713">
    <property type="term" value="F:protein tyrosine kinase activity"/>
    <property type="evidence" value="ECO:0007669"/>
    <property type="project" value="TreeGrafter"/>
</dbReference>
<comment type="caution">
    <text evidence="3">The sequence shown here is derived from an EMBL/GenBank/DDBJ whole genome shotgun (WGS) entry which is preliminary data.</text>
</comment>
<dbReference type="RefSeq" id="WP_144812373.1">
    <property type="nucleotide sequence ID" value="NZ_VLKP01000003.1"/>
</dbReference>
<evidence type="ECO:0000256" key="1">
    <source>
        <dbReference type="SAM" id="Coils"/>
    </source>
</evidence>
<keyword evidence="2" id="KW-0472">Membrane</keyword>
<dbReference type="PANTHER" id="PTHR32309">
    <property type="entry name" value="TYROSINE-PROTEIN KINASE"/>
    <property type="match status" value="1"/>
</dbReference>
<proteinExistence type="predicted"/>
<protein>
    <submittedName>
        <fullName evidence="3">Polysaccharide chain length determinant protein (PEP-CTERM system associated)</fullName>
    </submittedName>
</protein>
<sequence>MTTALLPWGGANRPDSLLNQVPIAIKEFKRHIVPLAAIFATIALSILFWGMIRPATYESSATVLVEDNNIIAPLMQGRTVPTDAADRATIAREVAFSRRVMDEILRSGGWMESNPSPVEQERLIGSISERTSIEVMDRGRTRARADDPRINLIRITYSDTDAKRAHLVTKRYSELLMAESMAAKAKESSGAFEFIGAEAAKYRALLSNAEGNLQRYRSVNPDARDGVESDVTARIGELHREVANARLNLVDLASQERQLQAQLSGENEISTVSRSSQLRARLAELQTELDRLSLNYTSRHPDVIRVQNQMRDVQRQILGGGGLANGVASAGSMLGPPSLNPLYSELRSRLANIRQQKVAAAARESTASALLGQELSRSRKIVEAEGTLSALTRDHAVNSELYQDLLRRRENARVSMNLDANGQASNFQIQEPASMPLLPSGMRLMHVSIIGLGLATLVPLLLLAFIVRRDPRVRSSMGIERDAGLPVLGAIPTQLSRKKRVEASRRAAFGTALFVAVPVIYGLVMIAKMVTYP</sequence>
<feature type="transmembrane region" description="Helical" evidence="2">
    <location>
        <begin position="444"/>
        <end position="467"/>
    </location>
</feature>
<keyword evidence="2" id="KW-1133">Transmembrane helix</keyword>
<feature type="transmembrane region" description="Helical" evidence="2">
    <location>
        <begin position="507"/>
        <end position="527"/>
    </location>
</feature>
<feature type="transmembrane region" description="Helical" evidence="2">
    <location>
        <begin position="32"/>
        <end position="52"/>
    </location>
</feature>
<organism evidence="3 4">
    <name type="scientific">Aerolutibacter ruishenii</name>
    <dbReference type="NCBI Taxonomy" id="686800"/>
    <lineage>
        <taxon>Bacteria</taxon>
        <taxon>Pseudomonadati</taxon>
        <taxon>Pseudomonadota</taxon>
        <taxon>Gammaproteobacteria</taxon>
        <taxon>Lysobacterales</taxon>
        <taxon>Lysobacteraceae</taxon>
        <taxon>Aerolutibacter</taxon>
    </lineage>
</organism>